<dbReference type="AlphaFoldDB" id="A0A5C8IUU7"/>
<comment type="caution">
    <text evidence="2">The sequence shown here is derived from an EMBL/GenBank/DDBJ whole genome shotgun (WGS) entry which is preliminary data.</text>
</comment>
<dbReference type="EMBL" id="VRTY01000138">
    <property type="protein sequence ID" value="TXK24834.1"/>
    <property type="molecule type" value="Genomic_DNA"/>
</dbReference>
<proteinExistence type="predicted"/>
<dbReference type="Pfam" id="PF18182">
    <property type="entry name" value="mCpol"/>
    <property type="match status" value="1"/>
</dbReference>
<protein>
    <submittedName>
        <fullName evidence="2">MCpol domain-containing protein</fullName>
    </submittedName>
</protein>
<evidence type="ECO:0000259" key="1">
    <source>
        <dbReference type="Pfam" id="PF18182"/>
    </source>
</evidence>
<dbReference type="InterPro" id="IPR040942">
    <property type="entry name" value="Minimal_Cpol"/>
</dbReference>
<dbReference type="OrthoDB" id="1440990at2"/>
<name>A0A5C8IUU7_9BACT</name>
<gene>
    <name evidence="2" type="ORF">FVR03_22255</name>
</gene>
<evidence type="ECO:0000313" key="3">
    <source>
        <dbReference type="Proteomes" id="UP000321926"/>
    </source>
</evidence>
<evidence type="ECO:0000313" key="2">
    <source>
        <dbReference type="EMBL" id="TXK24834.1"/>
    </source>
</evidence>
<keyword evidence="3" id="KW-1185">Reference proteome</keyword>
<dbReference type="NCBIfam" id="NF033576">
    <property type="entry name" value="mCpol"/>
    <property type="match status" value="1"/>
</dbReference>
<organism evidence="2 3">
    <name type="scientific">Pontibacter qinzhouensis</name>
    <dbReference type="NCBI Taxonomy" id="2603253"/>
    <lineage>
        <taxon>Bacteria</taxon>
        <taxon>Pseudomonadati</taxon>
        <taxon>Bacteroidota</taxon>
        <taxon>Cytophagia</taxon>
        <taxon>Cytophagales</taxon>
        <taxon>Hymenobacteraceae</taxon>
        <taxon>Pontibacter</taxon>
    </lineage>
</organism>
<dbReference type="Proteomes" id="UP000321926">
    <property type="component" value="Unassembled WGS sequence"/>
</dbReference>
<sequence length="126" mass="14164">MVVNKLYIRLDVDNAGDSIELALLKADYRKAQNTHHKIQEGINLILDKINRLDSTALLMRGCDDILFSIEKDNYDFNYLEKIKSEFKSTTGFSLSIGVGSSIPECMYNLRVAKVSGKDTVIENSNS</sequence>
<feature type="domain" description="Minimal CRISPR polymerase" evidence="1">
    <location>
        <begin position="7"/>
        <end position="121"/>
    </location>
</feature>
<accession>A0A5C8IUU7</accession>
<reference evidence="2 3" key="1">
    <citation type="submission" date="2019-08" db="EMBL/GenBank/DDBJ databases">
        <authorList>
            <person name="Shi S."/>
        </authorList>
    </citation>
    <scope>NUCLEOTIDE SEQUENCE [LARGE SCALE GENOMIC DNA]</scope>
    <source>
        <strain evidence="2 3">GY10130</strain>
    </source>
</reference>